<keyword evidence="1" id="KW-0472">Membrane</keyword>
<dbReference type="InParanoid" id="A0A218YW66"/>
<proteinExistence type="predicted"/>
<reference evidence="3 4" key="1">
    <citation type="submission" date="2017-04" db="EMBL/GenBank/DDBJ databases">
        <title>Draft genome sequence of Marssonina coronaria NL1: causal agent of apple blotch.</title>
        <authorList>
            <person name="Cheng Q."/>
        </authorList>
    </citation>
    <scope>NUCLEOTIDE SEQUENCE [LARGE SCALE GENOMIC DNA]</scope>
    <source>
        <strain evidence="3 4">NL1</strain>
    </source>
</reference>
<dbReference type="OrthoDB" id="3917128at2759"/>
<gene>
    <name evidence="3" type="ORF">B2J93_8608</name>
</gene>
<keyword evidence="2" id="KW-0732">Signal</keyword>
<keyword evidence="1" id="KW-0812">Transmembrane</keyword>
<sequence>MPPTSFLLLPLSLLSAVEGYRQRAGDTRRGIRWLDEGRSVIVRLETPDLPPWNTATQTAENIPTCLIFNFTLQDKRILLLNDVPIFPLRNAHVPPCLNARQSAITLAAFDDGTMPDFSNSPLVLLDYYREVPPSEHPNAHYNIFNTKLELDILGVGNPDRPGERLLLTDDNQRIIRVNLDELKPYQEYPYERSISELDFRLSDAVLSDRYPYYTPFSEPNTLKNCTMWSWRCSDFDQYPWYHYVYRDAFDQHGKIGSFRHMLVRRWDQMCDRLGIWQLVLMIVVGTGIFMSTICYALQRAVTRMQLRTQSLFRRRAELELERIDEAEGLLCPEGEERGDNCEVACVRTIQVNYHKPLPPVPAASSDLV</sequence>
<feature type="chain" id="PRO_5012103626" evidence="2">
    <location>
        <begin position="20"/>
        <end position="368"/>
    </location>
</feature>
<feature type="transmembrane region" description="Helical" evidence="1">
    <location>
        <begin position="274"/>
        <end position="297"/>
    </location>
</feature>
<evidence type="ECO:0000256" key="2">
    <source>
        <dbReference type="SAM" id="SignalP"/>
    </source>
</evidence>
<evidence type="ECO:0000256" key="1">
    <source>
        <dbReference type="SAM" id="Phobius"/>
    </source>
</evidence>
<evidence type="ECO:0000313" key="4">
    <source>
        <dbReference type="Proteomes" id="UP000242519"/>
    </source>
</evidence>
<dbReference type="AlphaFoldDB" id="A0A218YW66"/>
<dbReference type="EMBL" id="MZNU01000336">
    <property type="protein sequence ID" value="OWP00037.1"/>
    <property type="molecule type" value="Genomic_DNA"/>
</dbReference>
<feature type="signal peptide" evidence="2">
    <location>
        <begin position="1"/>
        <end position="19"/>
    </location>
</feature>
<keyword evidence="4" id="KW-1185">Reference proteome</keyword>
<name>A0A218YW66_9HELO</name>
<protein>
    <submittedName>
        <fullName evidence="3">Uncharacterized protein</fullName>
    </submittedName>
</protein>
<evidence type="ECO:0000313" key="3">
    <source>
        <dbReference type="EMBL" id="OWP00037.1"/>
    </source>
</evidence>
<keyword evidence="1" id="KW-1133">Transmembrane helix</keyword>
<accession>A0A218YW66</accession>
<organism evidence="3 4">
    <name type="scientific">Diplocarpon coronariae</name>
    <dbReference type="NCBI Taxonomy" id="2795749"/>
    <lineage>
        <taxon>Eukaryota</taxon>
        <taxon>Fungi</taxon>
        <taxon>Dikarya</taxon>
        <taxon>Ascomycota</taxon>
        <taxon>Pezizomycotina</taxon>
        <taxon>Leotiomycetes</taxon>
        <taxon>Helotiales</taxon>
        <taxon>Drepanopezizaceae</taxon>
        <taxon>Diplocarpon</taxon>
    </lineage>
</organism>
<dbReference type="Proteomes" id="UP000242519">
    <property type="component" value="Unassembled WGS sequence"/>
</dbReference>
<comment type="caution">
    <text evidence="3">The sequence shown here is derived from an EMBL/GenBank/DDBJ whole genome shotgun (WGS) entry which is preliminary data.</text>
</comment>